<comment type="pathway">
    <text evidence="1">Phospholipid metabolism; phosphatidylglycerol biosynthesis; phosphatidylglycerol from CDP-diacylglycerol: step 2/2.</text>
</comment>
<feature type="transmembrane region" description="Helical" evidence="2">
    <location>
        <begin position="20"/>
        <end position="46"/>
    </location>
</feature>
<dbReference type="GO" id="GO:0046872">
    <property type="term" value="F:metal ion binding"/>
    <property type="evidence" value="ECO:0007669"/>
    <property type="project" value="UniProtKB-KW"/>
</dbReference>
<keyword evidence="1" id="KW-1003">Cell membrane</keyword>
<dbReference type="EC" id="3.1.3.27" evidence="1"/>
<comment type="function">
    <text evidence="1">Lipid phosphatase which dephosphorylates phosphatidylglycerophosphate (PGP) to phosphatidylglycerol (PG).</text>
</comment>
<comment type="subcellular location">
    <subcellularLocation>
        <location evidence="1">Cell inner membrane</location>
        <topology evidence="1">Multi-pass membrane protein</topology>
    </subcellularLocation>
</comment>
<keyword evidence="1" id="KW-0443">Lipid metabolism</keyword>
<dbReference type="SUPFAM" id="SSF101307">
    <property type="entry name" value="YutG-like"/>
    <property type="match status" value="1"/>
</dbReference>
<dbReference type="EMBL" id="CP019434">
    <property type="protein sequence ID" value="APZ44191.1"/>
    <property type="molecule type" value="Genomic_DNA"/>
</dbReference>
<evidence type="ECO:0000256" key="1">
    <source>
        <dbReference type="PIRNR" id="PIRNR006162"/>
    </source>
</evidence>
<dbReference type="KEGG" id="afy:BW247_14750"/>
<comment type="catalytic activity">
    <reaction evidence="1">
        <text>a 1,2-diacyl-sn-glycero-3-phospho-(1'-sn-glycero-3'-phosphate) + H2O = a 1,2-diacyl-sn-glycero-3-phospho-(1'-sn-glycerol) + phosphate</text>
        <dbReference type="Rhea" id="RHEA:33751"/>
        <dbReference type="ChEBI" id="CHEBI:15377"/>
        <dbReference type="ChEBI" id="CHEBI:43474"/>
        <dbReference type="ChEBI" id="CHEBI:60110"/>
        <dbReference type="ChEBI" id="CHEBI:64716"/>
        <dbReference type="EC" id="3.1.3.27"/>
    </reaction>
</comment>
<evidence type="ECO:0000259" key="3">
    <source>
        <dbReference type="Pfam" id="PF04608"/>
    </source>
</evidence>
<gene>
    <name evidence="4" type="ORF">BW247_14750</name>
</gene>
<keyword evidence="1 2" id="KW-0812">Transmembrane</keyword>
<dbReference type="InterPro" id="IPR036681">
    <property type="entry name" value="PgpA-like_sf"/>
</dbReference>
<dbReference type="Proteomes" id="UP000243807">
    <property type="component" value="Chromosome"/>
</dbReference>
<dbReference type="InterPro" id="IPR026037">
    <property type="entry name" value="PgpA"/>
</dbReference>
<dbReference type="GO" id="GO:0006655">
    <property type="term" value="P:phosphatidylglycerol biosynthetic process"/>
    <property type="evidence" value="ECO:0007669"/>
    <property type="project" value="UniProtKB-UniPathway"/>
</dbReference>
<dbReference type="AlphaFoldDB" id="A0A1P8UK33"/>
<keyword evidence="1" id="KW-0378">Hydrolase</keyword>
<dbReference type="UniPathway" id="UPA00084">
    <property type="reaction ID" value="UER00504"/>
</dbReference>
<keyword evidence="1 2" id="KW-0472">Membrane</keyword>
<name>A0A1P8UK33_9GAMM</name>
<dbReference type="PANTHER" id="PTHR36305:SF1">
    <property type="entry name" value="PHOSPHATIDYLGLYCEROPHOSPHATASE A"/>
    <property type="match status" value="1"/>
</dbReference>
<dbReference type="GO" id="GO:0005886">
    <property type="term" value="C:plasma membrane"/>
    <property type="evidence" value="ECO:0007669"/>
    <property type="project" value="UniProtKB-SubCell"/>
</dbReference>
<keyword evidence="2" id="KW-1133">Transmembrane helix</keyword>
<dbReference type="OrthoDB" id="9804091at2"/>
<keyword evidence="1" id="KW-0460">Magnesium</keyword>
<sequence length="162" mass="17430">MRASRQPSARVVFGHPVHLLAFGFGAGLAPVAPGTAGTVVAIPLFVAMSYLPLAAYLALTVLAMVAGFWICGRSSELLGVHDHGGIVWDEIVGYLITMIGAPLAWPWVLLGFVLFRVLDVFKPWPASWADRRLRGGVGIMMDDVFAGIYALIIMQVVMHALT</sequence>
<dbReference type="RefSeq" id="WP_076837814.1">
    <property type="nucleotide sequence ID" value="NZ_CP019434.1"/>
</dbReference>
<reference evidence="4 5" key="1">
    <citation type="submission" date="2017-01" db="EMBL/GenBank/DDBJ databases">
        <title>Draft sequence of Acidihalobacter ferrooxidans strain DSM 14175 (strain V8).</title>
        <authorList>
            <person name="Khaleque H.N."/>
            <person name="Ramsay J.P."/>
            <person name="Murphy R.J.T."/>
            <person name="Kaksonen A.H."/>
            <person name="Boxall N.J."/>
            <person name="Watkin E.L.J."/>
        </authorList>
    </citation>
    <scope>NUCLEOTIDE SEQUENCE [LARGE SCALE GENOMIC DNA]</scope>
    <source>
        <strain evidence="4 5">V8</strain>
    </source>
</reference>
<dbReference type="GO" id="GO:0008962">
    <property type="term" value="F:phosphatidylglycerophosphatase activity"/>
    <property type="evidence" value="ECO:0007669"/>
    <property type="project" value="UniProtKB-EC"/>
</dbReference>
<dbReference type="CDD" id="cd06971">
    <property type="entry name" value="PgpA"/>
    <property type="match status" value="1"/>
</dbReference>
<dbReference type="InterPro" id="IPR007686">
    <property type="entry name" value="YutG/PgpA"/>
</dbReference>
<accession>A0A1P8UK33</accession>
<evidence type="ECO:0000256" key="2">
    <source>
        <dbReference type="SAM" id="Phobius"/>
    </source>
</evidence>
<organism evidence="4 5">
    <name type="scientific">Acidihalobacter ferrooxydans</name>
    <dbReference type="NCBI Taxonomy" id="1765967"/>
    <lineage>
        <taxon>Bacteria</taxon>
        <taxon>Pseudomonadati</taxon>
        <taxon>Pseudomonadota</taxon>
        <taxon>Gammaproteobacteria</taxon>
        <taxon>Chromatiales</taxon>
        <taxon>Ectothiorhodospiraceae</taxon>
        <taxon>Acidihalobacter</taxon>
    </lineage>
</organism>
<keyword evidence="1" id="KW-0595">Phospholipid degradation</keyword>
<dbReference type="STRING" id="1765967.BW247_14750"/>
<feature type="transmembrane region" description="Helical" evidence="2">
    <location>
        <begin position="91"/>
        <end position="118"/>
    </location>
</feature>
<feature type="transmembrane region" description="Helical" evidence="2">
    <location>
        <begin position="53"/>
        <end position="71"/>
    </location>
</feature>
<dbReference type="PANTHER" id="PTHR36305">
    <property type="entry name" value="PHOSPHATIDYLGLYCEROPHOSPHATASE A"/>
    <property type="match status" value="1"/>
</dbReference>
<proteinExistence type="predicted"/>
<protein>
    <recommendedName>
        <fullName evidence="1">Phosphatidylglycerophosphatase A</fullName>
        <ecNumber evidence="1">3.1.3.27</ecNumber>
    </recommendedName>
    <alternativeName>
        <fullName evidence="1">Phosphatidylglycerolphosphate phosphatase A</fullName>
    </alternativeName>
</protein>
<keyword evidence="1" id="KW-0442">Lipid degradation</keyword>
<keyword evidence="1" id="KW-1208">Phospholipid metabolism</keyword>
<evidence type="ECO:0000313" key="5">
    <source>
        <dbReference type="Proteomes" id="UP000243807"/>
    </source>
</evidence>
<dbReference type="PIRSF" id="PIRSF006162">
    <property type="entry name" value="PgpA"/>
    <property type="match status" value="1"/>
</dbReference>
<feature type="domain" description="YutG/PgpA" evidence="3">
    <location>
        <begin position="20"/>
        <end position="157"/>
    </location>
</feature>
<keyword evidence="1" id="KW-0479">Metal-binding</keyword>
<evidence type="ECO:0000313" key="4">
    <source>
        <dbReference type="EMBL" id="APZ44191.1"/>
    </source>
</evidence>
<keyword evidence="5" id="KW-1185">Reference proteome</keyword>
<feature type="transmembrane region" description="Helical" evidence="2">
    <location>
        <begin position="139"/>
        <end position="161"/>
    </location>
</feature>
<dbReference type="GO" id="GO:0009395">
    <property type="term" value="P:phospholipid catabolic process"/>
    <property type="evidence" value="ECO:0007669"/>
    <property type="project" value="UniProtKB-KW"/>
</dbReference>
<keyword evidence="1" id="KW-0997">Cell inner membrane</keyword>
<comment type="cofactor">
    <cofactor evidence="1">
        <name>Mg(2+)</name>
        <dbReference type="ChEBI" id="CHEBI:18420"/>
    </cofactor>
</comment>
<dbReference type="Pfam" id="PF04608">
    <property type="entry name" value="PgpA"/>
    <property type="match status" value="1"/>
</dbReference>